<keyword evidence="3" id="KW-1185">Reference proteome</keyword>
<dbReference type="Proteomes" id="UP000738376">
    <property type="component" value="Unassembled WGS sequence"/>
</dbReference>
<dbReference type="InterPro" id="IPR010982">
    <property type="entry name" value="Lambda_DNA-bd_dom_sf"/>
</dbReference>
<organism evidence="2 3">
    <name type="scientific">Pseudanabaena yagii GIHE-NHR1</name>
    <dbReference type="NCBI Taxonomy" id="2722753"/>
    <lineage>
        <taxon>Bacteria</taxon>
        <taxon>Bacillati</taxon>
        <taxon>Cyanobacteriota</taxon>
        <taxon>Cyanophyceae</taxon>
        <taxon>Pseudanabaenales</taxon>
        <taxon>Pseudanabaenaceae</taxon>
        <taxon>Pseudanabaena</taxon>
        <taxon>Pseudanabaena yagii</taxon>
    </lineage>
</organism>
<feature type="domain" description="HTH cro/C1-type" evidence="1">
    <location>
        <begin position="39"/>
        <end position="85"/>
    </location>
</feature>
<protein>
    <submittedName>
        <fullName evidence="2">XRE family transcriptional regulator</fullName>
    </submittedName>
</protein>
<dbReference type="SUPFAM" id="SSF47413">
    <property type="entry name" value="lambda repressor-like DNA-binding domains"/>
    <property type="match status" value="1"/>
</dbReference>
<gene>
    <name evidence="2" type="ORF">HC246_08115</name>
</gene>
<evidence type="ECO:0000313" key="3">
    <source>
        <dbReference type="Proteomes" id="UP000738376"/>
    </source>
</evidence>
<evidence type="ECO:0000313" key="2">
    <source>
        <dbReference type="EMBL" id="NMF57987.1"/>
    </source>
</evidence>
<reference evidence="2 3" key="1">
    <citation type="submission" date="2020-03" db="EMBL/GenBank/DDBJ databases">
        <title>Draft Genome Sequence of 2-Methylisoborneol Producing Pseudanabaena yagii Strain GIHE-NHR1 Isolated from North Han River in South Korea.</title>
        <authorList>
            <person name="Jeong J."/>
        </authorList>
    </citation>
    <scope>NUCLEOTIDE SEQUENCE [LARGE SCALE GENOMIC DNA]</scope>
    <source>
        <strain evidence="2 3">GIHE-NHR1</strain>
    </source>
</reference>
<dbReference type="InterPro" id="IPR001387">
    <property type="entry name" value="Cro/C1-type_HTH"/>
</dbReference>
<name>A0ABX1LVT5_9CYAN</name>
<comment type="caution">
    <text evidence="2">The sequence shown here is derived from an EMBL/GenBank/DDBJ whole genome shotgun (WGS) entry which is preliminary data.</text>
</comment>
<evidence type="ECO:0000259" key="1">
    <source>
        <dbReference type="Pfam" id="PF13443"/>
    </source>
</evidence>
<dbReference type="EMBL" id="JAAVJL010000001">
    <property type="protein sequence ID" value="NMF57987.1"/>
    <property type="molecule type" value="Genomic_DNA"/>
</dbReference>
<dbReference type="Pfam" id="PF13443">
    <property type="entry name" value="HTH_26"/>
    <property type="match status" value="1"/>
</dbReference>
<dbReference type="Gene3D" id="1.10.260.40">
    <property type="entry name" value="lambda repressor-like DNA-binding domains"/>
    <property type="match status" value="1"/>
</dbReference>
<dbReference type="RefSeq" id="WP_169362942.1">
    <property type="nucleotide sequence ID" value="NZ_JAAVJL010000001.1"/>
</dbReference>
<proteinExistence type="predicted"/>
<sequence>MSNNCHLGSAFDDFLEQEGILNEVTEAALKRVLAWQVEQAMKERGLTKSKMAKSMQTSRAALDRLLDPEYDSVTLRTLDKAARAVGKRIKIDLVDVI</sequence>
<accession>A0ABX1LVT5</accession>